<evidence type="ECO:0000256" key="7">
    <source>
        <dbReference type="SAM" id="MobiDB-lite"/>
    </source>
</evidence>
<feature type="region of interest" description="Disordered" evidence="7">
    <location>
        <begin position="108"/>
        <end position="187"/>
    </location>
</feature>
<evidence type="ECO:0000256" key="4">
    <source>
        <dbReference type="ARBA" id="ARBA00022676"/>
    </source>
</evidence>
<gene>
    <name evidence="9" type="ORF">AU210_001767</name>
</gene>
<evidence type="ECO:0000313" key="9">
    <source>
        <dbReference type="EMBL" id="PCD46360.1"/>
    </source>
</evidence>
<keyword evidence="5" id="KW-0472">Membrane</keyword>
<keyword evidence="4" id="KW-0328">Glycosyltransferase</keyword>
<dbReference type="GO" id="GO:0005886">
    <property type="term" value="C:plasma membrane"/>
    <property type="evidence" value="ECO:0007669"/>
    <property type="project" value="UniProtKB-SubCell"/>
</dbReference>
<protein>
    <recommendedName>
        <fullName evidence="2">chitin synthase</fullName>
        <ecNumber evidence="2">2.4.1.16</ecNumber>
    </recommendedName>
</protein>
<sequence>MEKLRSSLEAHKSALELALDMISLSLTKDIKTDTTEIRNDTSAIKDDTALILQEIVQLQARLPDTAAAPNDYILQKFLEDMATYTEKTLDVDMFYSDGMSSRALPIVDEHDHNSPKSPRYDLPISGPQDPVALVASQLDSPNPGDSLKNGINYPASPESHNHGHGHWPRLTRENIPQRPKGPGPVSSWPEVFYDKEVALANDPQAPRSSALASDSRNEETKNQIAPSFAYAFDPLWREPYGDYLRPQYPDFASRYVNLIREQQQMPHQTAEPPPVLSKEDDMIISPFKYQEMSKKVYSIQRFRGNVVLDLSVPDRILNIIPYSAPPGQDEYTHCRFSFITCPPEMFGA</sequence>
<reference evidence="9 10" key="1">
    <citation type="journal article" date="2016" name="Environ. Microbiol.">
        <title>Effector profiles distinguish formae speciales of Fusarium oxysporum.</title>
        <authorList>
            <person name="van Dam P."/>
            <person name="Fokkens L."/>
            <person name="Schmidt S.M."/>
            <person name="Linmans J.H."/>
            <person name="Kistler H.C."/>
            <person name="Ma L.J."/>
            <person name="Rep M."/>
        </authorList>
    </citation>
    <scope>NUCLEOTIDE SEQUENCE [LARGE SCALE GENOMIC DNA]</scope>
    <source>
        <strain evidence="9 10">Forc016</strain>
    </source>
</reference>
<dbReference type="STRING" id="327505.A0A2H3HXI4"/>
<dbReference type="AlphaFoldDB" id="A0A2H3HXI4"/>
<comment type="subcellular location">
    <subcellularLocation>
        <location evidence="1">Cell membrane</location>
        <topology evidence="1">Multi-pass membrane protein</topology>
    </subcellularLocation>
</comment>
<dbReference type="Pfam" id="PF08407">
    <property type="entry name" value="Chitin_synth_1N"/>
    <property type="match status" value="1"/>
</dbReference>
<reference evidence="9 10" key="2">
    <citation type="journal article" date="2017" name="Sci. Rep.">
        <title>A mobile pathogenicity chromosome in Fusarium oxysporum for infection of multiple cucurbit species.</title>
        <authorList>
            <person name="van Dam P."/>
            <person name="Fokkens L."/>
            <person name="Ayukawa Y."/>
            <person name="van der Gragt M."/>
            <person name="Ter Horst A."/>
            <person name="Brankovics B."/>
            <person name="Houterman P.M."/>
            <person name="Arie T."/>
            <person name="Rep M."/>
        </authorList>
    </citation>
    <scope>NUCLEOTIDE SEQUENCE [LARGE SCALE GENOMIC DNA]</scope>
    <source>
        <strain evidence="9 10">Forc016</strain>
    </source>
</reference>
<proteinExistence type="predicted"/>
<keyword evidence="4" id="KW-0808">Transferase</keyword>
<evidence type="ECO:0000256" key="2">
    <source>
        <dbReference type="ARBA" id="ARBA00012543"/>
    </source>
</evidence>
<dbReference type="Proteomes" id="UP000219602">
    <property type="component" value="Chromosome 1"/>
</dbReference>
<name>A0A2H3HXI4_FUSOX</name>
<feature type="domain" description="Chitin synthase N-terminal" evidence="8">
    <location>
        <begin position="299"/>
        <end position="346"/>
    </location>
</feature>
<organism evidence="9 10">
    <name type="scientific">Fusarium oxysporum f. sp. radicis-cucumerinum</name>
    <dbReference type="NCBI Taxonomy" id="327505"/>
    <lineage>
        <taxon>Eukaryota</taxon>
        <taxon>Fungi</taxon>
        <taxon>Dikarya</taxon>
        <taxon>Ascomycota</taxon>
        <taxon>Pezizomycotina</taxon>
        <taxon>Sordariomycetes</taxon>
        <taxon>Hypocreomycetidae</taxon>
        <taxon>Hypocreales</taxon>
        <taxon>Nectriaceae</taxon>
        <taxon>Fusarium</taxon>
        <taxon>Fusarium oxysporum species complex</taxon>
    </lineage>
</organism>
<accession>A0A2H3HXI4</accession>
<keyword evidence="3" id="KW-1003">Cell membrane</keyword>
<comment type="caution">
    <text evidence="9">The sequence shown here is derived from an EMBL/GenBank/DDBJ whole genome shotgun (WGS) entry which is preliminary data.</text>
</comment>
<keyword evidence="5" id="KW-1133">Transmembrane helix</keyword>
<evidence type="ECO:0000256" key="1">
    <source>
        <dbReference type="ARBA" id="ARBA00004651"/>
    </source>
</evidence>
<keyword evidence="6" id="KW-0325">Glycoprotein</keyword>
<dbReference type="EC" id="2.4.1.16" evidence="2"/>
<evidence type="ECO:0000256" key="5">
    <source>
        <dbReference type="ARBA" id="ARBA00022989"/>
    </source>
</evidence>
<evidence type="ECO:0000313" key="10">
    <source>
        <dbReference type="Proteomes" id="UP000219602"/>
    </source>
</evidence>
<evidence type="ECO:0000259" key="8">
    <source>
        <dbReference type="Pfam" id="PF08407"/>
    </source>
</evidence>
<dbReference type="EMBL" id="MABQ02000001">
    <property type="protein sequence ID" value="PCD46360.1"/>
    <property type="molecule type" value="Genomic_DNA"/>
</dbReference>
<dbReference type="GO" id="GO:0004100">
    <property type="term" value="F:chitin synthase activity"/>
    <property type="evidence" value="ECO:0007669"/>
    <property type="project" value="UniProtKB-EC"/>
</dbReference>
<evidence type="ECO:0000256" key="6">
    <source>
        <dbReference type="ARBA" id="ARBA00023180"/>
    </source>
</evidence>
<evidence type="ECO:0000256" key="3">
    <source>
        <dbReference type="ARBA" id="ARBA00022475"/>
    </source>
</evidence>
<keyword evidence="5" id="KW-0812">Transmembrane</keyword>
<dbReference type="InterPro" id="IPR013616">
    <property type="entry name" value="Chitin_synth_N"/>
</dbReference>